<dbReference type="InterPro" id="IPR012677">
    <property type="entry name" value="Nucleotide-bd_a/b_plait_sf"/>
</dbReference>
<gene>
    <name evidence="4" type="ORF">QYM36_005835</name>
</gene>
<dbReference type="Proteomes" id="UP001187531">
    <property type="component" value="Unassembled WGS sequence"/>
</dbReference>
<feature type="domain" description="RRM" evidence="3">
    <location>
        <begin position="144"/>
        <end position="211"/>
    </location>
</feature>
<evidence type="ECO:0000256" key="2">
    <source>
        <dbReference type="PROSITE-ProRule" id="PRU00176"/>
    </source>
</evidence>
<feature type="domain" description="RRM" evidence="3">
    <location>
        <begin position="68"/>
        <end position="144"/>
    </location>
</feature>
<dbReference type="InterPro" id="IPR050907">
    <property type="entry name" value="SRSF"/>
</dbReference>
<proteinExistence type="predicted"/>
<feature type="non-terminal residue" evidence="4">
    <location>
        <position position="220"/>
    </location>
</feature>
<evidence type="ECO:0000259" key="3">
    <source>
        <dbReference type="PROSITE" id="PS50102"/>
    </source>
</evidence>
<dbReference type="GO" id="GO:0003723">
    <property type="term" value="F:RNA binding"/>
    <property type="evidence" value="ECO:0007669"/>
    <property type="project" value="UniProtKB-UniRule"/>
</dbReference>
<evidence type="ECO:0000313" key="4">
    <source>
        <dbReference type="EMBL" id="KAK2718621.1"/>
    </source>
</evidence>
<dbReference type="InterPro" id="IPR035979">
    <property type="entry name" value="RBD_domain_sf"/>
</dbReference>
<dbReference type="PROSITE" id="PS50102">
    <property type="entry name" value="RRM"/>
    <property type="match status" value="2"/>
</dbReference>
<keyword evidence="5" id="KW-1185">Reference proteome</keyword>
<dbReference type="AlphaFoldDB" id="A0AA88I5D1"/>
<dbReference type="Pfam" id="PF00076">
    <property type="entry name" value="RRM_1"/>
    <property type="match status" value="2"/>
</dbReference>
<dbReference type="InterPro" id="IPR000504">
    <property type="entry name" value="RRM_dom"/>
</dbReference>
<organism evidence="4 5">
    <name type="scientific">Artemia franciscana</name>
    <name type="common">Brine shrimp</name>
    <name type="synonym">Artemia sanfranciscana</name>
    <dbReference type="NCBI Taxonomy" id="6661"/>
    <lineage>
        <taxon>Eukaryota</taxon>
        <taxon>Metazoa</taxon>
        <taxon>Ecdysozoa</taxon>
        <taxon>Arthropoda</taxon>
        <taxon>Crustacea</taxon>
        <taxon>Branchiopoda</taxon>
        <taxon>Anostraca</taxon>
        <taxon>Artemiidae</taxon>
        <taxon>Artemia</taxon>
    </lineage>
</organism>
<dbReference type="Gene3D" id="3.30.70.330">
    <property type="match status" value="2"/>
</dbReference>
<sequence length="220" mass="25541">MTWQSNNGSTAKIGQIDHALIHQRWFSSVINYQGYRGVCTGSKSESDYTLVDPMTLLKLDYVTWIMMSRLYLSNLLHSVHREDLEDEFSKYGALKDVWVSQNYPGFVRFAYVEYEDETNANDAVSNMNDAEYFGSRIKVEIMMSTLCVRNLSDSVRREDLEDEFSKYGALKNVWVSQILRFAFVEYEDETNANDAVSNMNDAEYFGSRIKVMVFCLSRFK</sequence>
<dbReference type="SMART" id="SM00360">
    <property type="entry name" value="RRM"/>
    <property type="match status" value="2"/>
</dbReference>
<accession>A0AA88I5D1</accession>
<comment type="caution">
    <text evidence="4">The sequence shown here is derived from an EMBL/GenBank/DDBJ whole genome shotgun (WGS) entry which is preliminary data.</text>
</comment>
<dbReference type="PANTHER" id="PTHR23147">
    <property type="entry name" value="SERINE/ARGININE RICH SPLICING FACTOR"/>
    <property type="match status" value="1"/>
</dbReference>
<dbReference type="EMBL" id="JAVRJZ010000009">
    <property type="protein sequence ID" value="KAK2718621.1"/>
    <property type="molecule type" value="Genomic_DNA"/>
</dbReference>
<dbReference type="SUPFAM" id="SSF54928">
    <property type="entry name" value="RNA-binding domain, RBD"/>
    <property type="match status" value="2"/>
</dbReference>
<keyword evidence="1 2" id="KW-0694">RNA-binding</keyword>
<protein>
    <recommendedName>
        <fullName evidence="3">RRM domain-containing protein</fullName>
    </recommendedName>
</protein>
<evidence type="ECO:0000256" key="1">
    <source>
        <dbReference type="ARBA" id="ARBA00022884"/>
    </source>
</evidence>
<evidence type="ECO:0000313" key="5">
    <source>
        <dbReference type="Proteomes" id="UP001187531"/>
    </source>
</evidence>
<name>A0AA88I5D1_ARTSF</name>
<reference evidence="4" key="1">
    <citation type="submission" date="2023-07" db="EMBL/GenBank/DDBJ databases">
        <title>Chromosome-level genome assembly of Artemia franciscana.</title>
        <authorList>
            <person name="Jo E."/>
        </authorList>
    </citation>
    <scope>NUCLEOTIDE SEQUENCE</scope>
    <source>
        <tissue evidence="4">Whole body</tissue>
    </source>
</reference>